<dbReference type="AlphaFoldDB" id="A0A8J2T351"/>
<dbReference type="InterPro" id="IPR038770">
    <property type="entry name" value="Na+/solute_symporter_sf"/>
</dbReference>
<feature type="transmembrane region" description="Helical" evidence="1">
    <location>
        <begin position="96"/>
        <end position="118"/>
    </location>
</feature>
<dbReference type="InterPro" id="IPR016833">
    <property type="entry name" value="Put_Na-Bile_cotransptr"/>
</dbReference>
<dbReference type="OrthoDB" id="188035at2759"/>
<feature type="transmembrane region" description="Helical" evidence="1">
    <location>
        <begin position="33"/>
        <end position="52"/>
    </location>
</feature>
<dbReference type="EMBL" id="CAKKNE010000006">
    <property type="protein sequence ID" value="CAH0380095.1"/>
    <property type="molecule type" value="Genomic_DNA"/>
</dbReference>
<gene>
    <name evidence="2" type="ORF">PECAL_6P17340</name>
</gene>
<name>A0A8J2T351_9STRA</name>
<dbReference type="Gene3D" id="1.20.1530.20">
    <property type="match status" value="1"/>
</dbReference>
<evidence type="ECO:0000313" key="2">
    <source>
        <dbReference type="EMBL" id="CAH0380095.1"/>
    </source>
</evidence>
<dbReference type="PANTHER" id="PTHR18640">
    <property type="entry name" value="SOLUTE CARRIER FAMILY 10 MEMBER 7"/>
    <property type="match status" value="1"/>
</dbReference>
<keyword evidence="1" id="KW-0812">Transmembrane</keyword>
<dbReference type="Pfam" id="PF13593">
    <property type="entry name" value="SBF_like"/>
    <property type="match status" value="1"/>
</dbReference>
<feature type="transmembrane region" description="Helical" evidence="1">
    <location>
        <begin position="130"/>
        <end position="150"/>
    </location>
</feature>
<dbReference type="PANTHER" id="PTHR18640:SF5">
    <property type="entry name" value="SODIUM_BILE ACID COTRANSPORTER 7"/>
    <property type="match status" value="1"/>
</dbReference>
<reference evidence="2" key="1">
    <citation type="submission" date="2021-11" db="EMBL/GenBank/DDBJ databases">
        <authorList>
            <consortium name="Genoscope - CEA"/>
            <person name="William W."/>
        </authorList>
    </citation>
    <scope>NUCLEOTIDE SEQUENCE</scope>
</reference>
<protein>
    <recommendedName>
        <fullName evidence="4">Sodium/bile acid cotransporter</fullName>
    </recommendedName>
</protein>
<comment type="caution">
    <text evidence="2">The sequence shown here is derived from an EMBL/GenBank/DDBJ whole genome shotgun (WGS) entry which is preliminary data.</text>
</comment>
<keyword evidence="1" id="KW-1133">Transmembrane helix</keyword>
<dbReference type="Proteomes" id="UP000789595">
    <property type="component" value="Unassembled WGS sequence"/>
</dbReference>
<evidence type="ECO:0000256" key="1">
    <source>
        <dbReference type="SAM" id="Phobius"/>
    </source>
</evidence>
<organism evidence="2 3">
    <name type="scientific">Pelagomonas calceolata</name>
    <dbReference type="NCBI Taxonomy" id="35677"/>
    <lineage>
        <taxon>Eukaryota</taxon>
        <taxon>Sar</taxon>
        <taxon>Stramenopiles</taxon>
        <taxon>Ochrophyta</taxon>
        <taxon>Pelagophyceae</taxon>
        <taxon>Pelagomonadales</taxon>
        <taxon>Pelagomonadaceae</taxon>
        <taxon>Pelagomonas</taxon>
    </lineage>
</organism>
<keyword evidence="1" id="KW-0472">Membrane</keyword>
<accession>A0A8J2T351</accession>
<dbReference type="GO" id="GO:0005886">
    <property type="term" value="C:plasma membrane"/>
    <property type="evidence" value="ECO:0007669"/>
    <property type="project" value="TreeGrafter"/>
</dbReference>
<proteinExistence type="predicted"/>
<feature type="transmembrane region" description="Helical" evidence="1">
    <location>
        <begin position="64"/>
        <end position="84"/>
    </location>
</feature>
<sequence length="363" mass="39402">MCKPPTPDAMAAPEEVEVKEDTPPTRCDKAKSFYLQNSFMVNVIIVIGIARAHASLTTKSYEDVLSILAIVAVIWIFLFTGLGLRTRELVKALKNYKFNAFVQLFNLGLLPVAIWAVSRVLIDIKVLSTPLANGVAVCAFLPMTVNMVIVLTKSSGGDEAAAVFNSACGNLLGVFVTPAWVQALLGSTSSVSFAATVIKLSYRVLAPLFVGQLTQYWLPSVAKWAKKHKPSLKKLQEHLLTFIVYVTFVKLDVGVGAVDVIIMIIVQCFLLVASMGVAWVMLGLLHFDKKLRVMGLYGCTHKTVAMGVPLITAIYEGAGQPLGLYLLPLLVWHPSQLVIGSFLAPRLLRWVGPSSESSGELSV</sequence>
<evidence type="ECO:0008006" key="4">
    <source>
        <dbReference type="Google" id="ProtNLM"/>
    </source>
</evidence>
<feature type="transmembrane region" description="Helical" evidence="1">
    <location>
        <begin position="162"/>
        <end position="180"/>
    </location>
</feature>
<keyword evidence="3" id="KW-1185">Reference proteome</keyword>
<feature type="transmembrane region" description="Helical" evidence="1">
    <location>
        <begin position="264"/>
        <end position="285"/>
    </location>
</feature>
<evidence type="ECO:0000313" key="3">
    <source>
        <dbReference type="Proteomes" id="UP000789595"/>
    </source>
</evidence>